<evidence type="ECO:0000313" key="1">
    <source>
        <dbReference type="EMBL" id="MFC4768703.1"/>
    </source>
</evidence>
<name>A0ABV9Q4H5_9BACL</name>
<reference evidence="2" key="1">
    <citation type="journal article" date="2019" name="Int. J. Syst. Evol. Microbiol.">
        <title>The Global Catalogue of Microorganisms (GCM) 10K type strain sequencing project: providing services to taxonomists for standard genome sequencing and annotation.</title>
        <authorList>
            <consortium name="The Broad Institute Genomics Platform"/>
            <consortium name="The Broad Institute Genome Sequencing Center for Infectious Disease"/>
            <person name="Wu L."/>
            <person name="Ma J."/>
        </authorList>
    </citation>
    <scope>NUCLEOTIDE SEQUENCE [LARGE SCALE GENOMIC DNA]</scope>
    <source>
        <strain evidence="2">WYCCWR 12678</strain>
    </source>
</reference>
<keyword evidence="2" id="KW-1185">Reference proteome</keyword>
<sequence length="42" mass="4948">MPIRYTNDPVLGWLVLIGDVVVHSCDTEEQCIEYINDWPKVW</sequence>
<protein>
    <submittedName>
        <fullName evidence="1">Uncharacterized protein</fullName>
    </submittedName>
</protein>
<proteinExistence type="predicted"/>
<accession>A0ABV9Q4H5</accession>
<dbReference type="EMBL" id="JBHSHC010000112">
    <property type="protein sequence ID" value="MFC4768703.1"/>
    <property type="molecule type" value="Genomic_DNA"/>
</dbReference>
<comment type="caution">
    <text evidence="1">The sequence shown here is derived from an EMBL/GenBank/DDBJ whole genome shotgun (WGS) entry which is preliminary data.</text>
</comment>
<organism evidence="1 2">
    <name type="scientific">Effusibacillus consociatus</name>
    <dbReference type="NCBI Taxonomy" id="1117041"/>
    <lineage>
        <taxon>Bacteria</taxon>
        <taxon>Bacillati</taxon>
        <taxon>Bacillota</taxon>
        <taxon>Bacilli</taxon>
        <taxon>Bacillales</taxon>
        <taxon>Alicyclobacillaceae</taxon>
        <taxon>Effusibacillus</taxon>
    </lineage>
</organism>
<evidence type="ECO:0000313" key="2">
    <source>
        <dbReference type="Proteomes" id="UP001596002"/>
    </source>
</evidence>
<dbReference type="Proteomes" id="UP001596002">
    <property type="component" value="Unassembled WGS sequence"/>
</dbReference>
<dbReference type="RefSeq" id="WP_380026649.1">
    <property type="nucleotide sequence ID" value="NZ_JBHSHC010000112.1"/>
</dbReference>
<gene>
    <name evidence="1" type="ORF">ACFO8Q_15265</name>
</gene>